<organism evidence="2 3">
    <name type="scientific">Myroides marinus</name>
    <dbReference type="NCBI Taxonomy" id="703342"/>
    <lineage>
        <taxon>Bacteria</taxon>
        <taxon>Pseudomonadati</taxon>
        <taxon>Bacteroidota</taxon>
        <taxon>Flavobacteriia</taxon>
        <taxon>Flavobacteriales</taxon>
        <taxon>Flavobacteriaceae</taxon>
        <taxon>Myroides</taxon>
    </lineage>
</organism>
<dbReference type="AlphaFoldDB" id="A0A164AL25"/>
<feature type="chain" id="PRO_5007848723" description="GLPGLI family protein" evidence="1">
    <location>
        <begin position="20"/>
        <end position="137"/>
    </location>
</feature>
<keyword evidence="1" id="KW-0732">Signal</keyword>
<dbReference type="OrthoDB" id="9764953at2"/>
<sequence length="137" mass="16000">MSKKIITLFISLFCLLSFAQKNPEGKMTVFEITYKNGKAAEKQKLMQKAILLYEPSEDYYYIDGSREDGLKTGLPLFYQKTVKGKKYYSHNDIAFTKISETAKLIIFKSEQLKNNDEQEYIEIRLEITKTKGENKSW</sequence>
<dbReference type="EMBL" id="LQNU01000032">
    <property type="protein sequence ID" value="KZE84037.1"/>
    <property type="molecule type" value="Genomic_DNA"/>
</dbReference>
<name>A0A164AL25_9FLAO</name>
<dbReference type="Proteomes" id="UP000076630">
    <property type="component" value="Unassembled WGS sequence"/>
</dbReference>
<gene>
    <name evidence="2" type="ORF">AV926_02620</name>
</gene>
<dbReference type="RefSeq" id="WP_038988087.1">
    <property type="nucleotide sequence ID" value="NZ_JWJO01000078.1"/>
</dbReference>
<proteinExistence type="predicted"/>
<accession>A0A164AL25</accession>
<keyword evidence="3" id="KW-1185">Reference proteome</keyword>
<evidence type="ECO:0000313" key="3">
    <source>
        <dbReference type="Proteomes" id="UP000076630"/>
    </source>
</evidence>
<evidence type="ECO:0000313" key="2">
    <source>
        <dbReference type="EMBL" id="KZE84037.1"/>
    </source>
</evidence>
<evidence type="ECO:0008006" key="4">
    <source>
        <dbReference type="Google" id="ProtNLM"/>
    </source>
</evidence>
<protein>
    <recommendedName>
        <fullName evidence="4">GLPGLI family protein</fullName>
    </recommendedName>
</protein>
<comment type="caution">
    <text evidence="2">The sequence shown here is derived from an EMBL/GenBank/DDBJ whole genome shotgun (WGS) entry which is preliminary data.</text>
</comment>
<evidence type="ECO:0000256" key="1">
    <source>
        <dbReference type="SAM" id="SignalP"/>
    </source>
</evidence>
<feature type="signal peptide" evidence="1">
    <location>
        <begin position="1"/>
        <end position="19"/>
    </location>
</feature>
<reference evidence="2 3" key="1">
    <citation type="submission" date="2016-01" db="EMBL/GenBank/DDBJ databases">
        <title>Whole genome sequencing of Myroides marinus L41.</title>
        <authorList>
            <person name="Hong K.W."/>
        </authorList>
    </citation>
    <scope>NUCLEOTIDE SEQUENCE [LARGE SCALE GENOMIC DNA]</scope>
    <source>
        <strain evidence="2 3">L41</strain>
    </source>
</reference>